<name>A0A6C0TYB8_9GAMM</name>
<dbReference type="PANTHER" id="PTHR32305">
    <property type="match status" value="1"/>
</dbReference>
<sequence>MTRLPLLFLLGVFGCALSIMPSQAQEPPPDGELVTTVLRQGLDGYTGVADSYLSNYHNTYNFGGSQRMQFDTNNFVPLLRYAVFVSEGGPVPDGAVIEAAQLKLHKGAYNNVVALHALLVPWSESEVTWDRPVVGASWSAAGARGAGSDYAVPADAQITTPFASGWIEFDVQARLQAVSDGGANHGWLLLPLSGNNNLKRFHSSEYTTDETLRPTLEVSWSIQNGAPENQPPEVALTSPVTGASAIEGTELTLAATASDVDGSISEVRFLVDGVEVGVASQAPYTVQWTVSGTDAVELTAEAVDDVAATTLSSAVTLDIQVAPPPPTPEPPPLSNPNVSPEAPLGPTYNGALSGSATVSAGGNAAYNIPLELPPARRGLVPDLSLVYNSNLKNSTVGLGWFLQGQSSIVRCPKTLIQDGESRPVRFDSEDRYCMDGHKLVAVSGAYGANGTIYRTEVDQFKSIRSSTAPGVTGGPASFEVRTKDGLRLFYGTNSESRLTGQNTSVVRTWALRKVVDASQNYYQFNYYKNTTLGQHYITSIEYNPVPSVGAGGQVTWQAPDTEVTFLYEDRPDSPTHYEAGSQYQPTPKRVSNIQTRVNGNLVLDYQLTYETVGADSRSRLVRIDKCDAQGECQEPIKLDWWDEGEVRPTYTESLLTVPYFHAAGYFGTMTASAKIGQEYNVPRWHDMNGDGKPDYVHPVPGWPGATGAATGAYLSSDLTFKIMLSQGTGYVTETWTAELGGHPKDFTWVDIDGDGRTDIVKLNTVGSTCKSEGAALSTGSGFQNNSPYGNVSIPSQSYPTRFVCRLADMNGDGLIDIVRVEELYSTSLSGGLIRVTIHVHLNNGNGFNSPMQWSPELVANKYDLVDLTGDGLLDVVANGSVVYANTGFQIEGQSQDFGATPGGFDVEAYVDVNGDGLLDRRVRQWNGVCCEIQLNTGQQFLPGSTSSTYAGYIIDDNALPDRYHRVASMNDPVVNLDRPPPTNLVTSLHIDIATDDSGASFDDDKTTYYERMNFFHQWTDLNGDGLRDLTLARTRYCYSQNVQWLYAGSITTRTQWRNCEKGELKVLTAEGAPLNLLRKVWEASDLETEFIYKPLTDTSVYTKGTSAVFPDYDIQDGTRVVSQLKQSNGIGGHSVINYTYEGLVRNVQGRGNLGFEVITTDNLATDIMTVSEYSQTYPHTAKPVRVSTYRGSDLRLLNRVTTNYGSLATASPDVVFSYVDNQVKERYALEGAAGRLLSTTTTSNSAVDVYGNIGETEVVTVDHENALQHKTLTLREYAIDSSPSTWRIRDLVVRENKAWRYGVNDPAKDRKSVYTYHSGTGYLLSETREPGGGVGVEKTTARTYDAVGNVASETVSGPGITSRTSTISYDNRLLFPASITNPLGHVRSMTWERGFGNKLSETDPNGVQTTYTYASFGLPESVDEAGGSFTEYLRFACSSCNNSRTYIETRQTGSATKREYYDQLGRPTWTRTQSFGGQRVNVVTQYNAAGRAHRKSEPYFDGTTKLWNTMTFDLLGRETSLVAADPTKSRTTSYDGFETTVTDVGGRTRTTGVDALGQIIRVVDEQGSVSEFDYDAMGNRVLVTNAVGTSHENSVSYDHDRLGRLIAEDDPNRGLYTYSYDALDNRLSEVSPKLAAAGQSITYQYNKLNRPISRSEPEGTTTWVYDNVANGNLGLGQVHSESMNGFSKVYSYSAFDYGRLTSTTTTIGSETYTTLRSYDAQGRISTEQYPDNTATPGGFVVQYTYSPVGHLEAVESLEDGSVLYQLMATDASGRTTEEWLGDGSRSL</sequence>
<dbReference type="Pfam" id="PF05593">
    <property type="entry name" value="RHS_repeat"/>
    <property type="match status" value="2"/>
</dbReference>
<evidence type="ECO:0000313" key="7">
    <source>
        <dbReference type="Proteomes" id="UP000477680"/>
    </source>
</evidence>
<evidence type="ECO:0000256" key="2">
    <source>
        <dbReference type="ARBA" id="ARBA00022525"/>
    </source>
</evidence>
<dbReference type="PROSITE" id="PS51257">
    <property type="entry name" value="PROKAR_LIPOPROTEIN"/>
    <property type="match status" value="1"/>
</dbReference>
<dbReference type="SUPFAM" id="SSF69318">
    <property type="entry name" value="Integrin alpha N-terminal domain"/>
    <property type="match status" value="2"/>
</dbReference>
<dbReference type="PANTHER" id="PTHR32305:SF15">
    <property type="entry name" value="PROTEIN RHSA-RELATED"/>
    <property type="match status" value="1"/>
</dbReference>
<evidence type="ECO:0000313" key="6">
    <source>
        <dbReference type="EMBL" id="QIB64766.1"/>
    </source>
</evidence>
<keyword evidence="5" id="KW-0732">Signal</keyword>
<keyword evidence="3" id="KW-0843">Virulence</keyword>
<comment type="subcellular location">
    <subcellularLocation>
        <location evidence="1">Secreted</location>
    </subcellularLocation>
</comment>
<dbReference type="NCBIfam" id="NF033679">
    <property type="entry name" value="DNRLRE_dom"/>
    <property type="match status" value="1"/>
</dbReference>
<dbReference type="InterPro" id="IPR050708">
    <property type="entry name" value="T6SS_VgrG/RHS"/>
</dbReference>
<dbReference type="InterPro" id="IPR013783">
    <property type="entry name" value="Ig-like_fold"/>
</dbReference>
<feature type="signal peptide" evidence="5">
    <location>
        <begin position="1"/>
        <end position="24"/>
    </location>
</feature>
<dbReference type="RefSeq" id="WP_163494016.1">
    <property type="nucleotide sequence ID" value="NZ_CP048711.1"/>
</dbReference>
<proteinExistence type="predicted"/>
<gene>
    <name evidence="6" type="ORF">G3T16_04560</name>
</gene>
<accession>A0A6C0TYB8</accession>
<feature type="region of interest" description="Disordered" evidence="4">
    <location>
        <begin position="319"/>
        <end position="350"/>
    </location>
</feature>
<dbReference type="GO" id="GO:0005737">
    <property type="term" value="C:cytoplasm"/>
    <property type="evidence" value="ECO:0007669"/>
    <property type="project" value="InterPro"/>
</dbReference>
<organism evidence="6 7">
    <name type="scientific">Kineobactrum salinum</name>
    <dbReference type="NCBI Taxonomy" id="2708301"/>
    <lineage>
        <taxon>Bacteria</taxon>
        <taxon>Pseudomonadati</taxon>
        <taxon>Pseudomonadota</taxon>
        <taxon>Gammaproteobacteria</taxon>
        <taxon>Cellvibrionales</taxon>
        <taxon>Halieaceae</taxon>
        <taxon>Kineobactrum</taxon>
    </lineage>
</organism>
<evidence type="ECO:0000256" key="5">
    <source>
        <dbReference type="SAM" id="SignalP"/>
    </source>
</evidence>
<dbReference type="KEGG" id="kim:G3T16_04560"/>
<evidence type="ECO:0000256" key="4">
    <source>
        <dbReference type="SAM" id="MobiDB-lite"/>
    </source>
</evidence>
<dbReference type="Pfam" id="PF03534">
    <property type="entry name" value="SpvB"/>
    <property type="match status" value="1"/>
</dbReference>
<evidence type="ECO:0000256" key="1">
    <source>
        <dbReference type="ARBA" id="ARBA00004613"/>
    </source>
</evidence>
<dbReference type="Pfam" id="PF17957">
    <property type="entry name" value="Big_7"/>
    <property type="match status" value="1"/>
</dbReference>
<dbReference type="InterPro" id="IPR028994">
    <property type="entry name" value="Integrin_alpha_N"/>
</dbReference>
<dbReference type="Gene3D" id="2.180.10.10">
    <property type="entry name" value="RHS repeat-associated core"/>
    <property type="match status" value="1"/>
</dbReference>
<dbReference type="GO" id="GO:0005576">
    <property type="term" value="C:extracellular region"/>
    <property type="evidence" value="ECO:0007669"/>
    <property type="project" value="UniProtKB-SubCell"/>
</dbReference>
<feature type="compositionally biased region" description="Pro residues" evidence="4">
    <location>
        <begin position="322"/>
        <end position="334"/>
    </location>
</feature>
<dbReference type="EMBL" id="CP048711">
    <property type="protein sequence ID" value="QIB64766.1"/>
    <property type="molecule type" value="Genomic_DNA"/>
</dbReference>
<dbReference type="InterPro" id="IPR006530">
    <property type="entry name" value="YD"/>
</dbReference>
<dbReference type="NCBIfam" id="TIGR01643">
    <property type="entry name" value="YD_repeat_2x"/>
    <property type="match status" value="2"/>
</dbReference>
<protein>
    <submittedName>
        <fullName evidence="6">DNRLRE domain-containing protein</fullName>
    </submittedName>
</protein>
<dbReference type="InterPro" id="IPR003284">
    <property type="entry name" value="Sal_SpvB"/>
</dbReference>
<dbReference type="InterPro" id="IPR031325">
    <property type="entry name" value="RHS_repeat"/>
</dbReference>
<dbReference type="Gene3D" id="2.60.40.10">
    <property type="entry name" value="Immunoglobulins"/>
    <property type="match status" value="1"/>
</dbReference>
<evidence type="ECO:0000256" key="3">
    <source>
        <dbReference type="ARBA" id="ARBA00023026"/>
    </source>
</evidence>
<keyword evidence="2" id="KW-0964">Secreted</keyword>
<dbReference type="Proteomes" id="UP000477680">
    <property type="component" value="Chromosome"/>
</dbReference>
<keyword evidence="7" id="KW-1185">Reference proteome</keyword>
<feature type="chain" id="PRO_5025565395" evidence="5">
    <location>
        <begin position="25"/>
        <end position="1787"/>
    </location>
</feature>
<reference evidence="6 7" key="1">
    <citation type="submission" date="2020-02" db="EMBL/GenBank/DDBJ databases">
        <title>Genome sequencing for Kineobactrum sp. M2.</title>
        <authorList>
            <person name="Park S.-J."/>
        </authorList>
    </citation>
    <scope>NUCLEOTIDE SEQUENCE [LARGE SCALE GENOMIC DNA]</scope>
    <source>
        <strain evidence="6 7">M2</strain>
    </source>
</reference>